<dbReference type="STRING" id="1450648.CLORY_19860"/>
<proteinExistence type="predicted"/>
<dbReference type="InterPro" id="IPR013422">
    <property type="entry name" value="CRISPR-assoc_prot_Cas5_N"/>
</dbReference>
<dbReference type="RefSeq" id="WP_079423811.1">
    <property type="nucleotide sequence ID" value="NZ_MZGV01000017.1"/>
</dbReference>
<keyword evidence="1" id="KW-0051">Antiviral defense</keyword>
<evidence type="ECO:0000313" key="3">
    <source>
        <dbReference type="Proteomes" id="UP000190080"/>
    </source>
</evidence>
<dbReference type="OrthoDB" id="1805474at2"/>
<dbReference type="Gene3D" id="3.30.70.2660">
    <property type="match status" value="1"/>
</dbReference>
<sequence length="247" mass="28554">MNVLVFDIRGKFAHFRKYYTNSSSLTYSIPPRTTICGIIATVLGYERDSYYETFSSDNCKIAIKKCGATRKMLHTVNYMFAKNSKEVVDPKKHTQIPFEILTGDRGVIYRIYFSHQNENIMQELERRLKEKKYYFAPYMGAASFNCSIEYIGSSAAEIFTSKTAASIATAVDSRYIVEGGIDVYNSEINLMREKMPRDFMQDRYIKSINSYIFEDEGKTIKMKLSADIYKVKYEADCSAHEENIVFM</sequence>
<gene>
    <name evidence="2" type="ORF">CLORY_19860</name>
</gene>
<dbReference type="InterPro" id="IPR021124">
    <property type="entry name" value="CRISPR-assoc_prot_Cas5"/>
</dbReference>
<protein>
    <submittedName>
        <fullName evidence="2">CRISPR-associated protein</fullName>
    </submittedName>
</protein>
<evidence type="ECO:0000313" key="2">
    <source>
        <dbReference type="EMBL" id="OPJ62163.1"/>
    </source>
</evidence>
<dbReference type="NCBIfam" id="TIGR02593">
    <property type="entry name" value="CRISPR_cas5"/>
    <property type="match status" value="1"/>
</dbReference>
<name>A0A1V4IQI2_9CLOT</name>
<dbReference type="GO" id="GO:0051607">
    <property type="term" value="P:defense response to virus"/>
    <property type="evidence" value="ECO:0007669"/>
    <property type="project" value="UniProtKB-KW"/>
</dbReference>
<dbReference type="Pfam" id="PF09704">
    <property type="entry name" value="Cas_Cas5d"/>
    <property type="match status" value="1"/>
</dbReference>
<dbReference type="GO" id="GO:0043571">
    <property type="term" value="P:maintenance of CRISPR repeat elements"/>
    <property type="evidence" value="ECO:0007669"/>
    <property type="project" value="InterPro"/>
</dbReference>
<reference evidence="2 3" key="1">
    <citation type="submission" date="2017-03" db="EMBL/GenBank/DDBJ databases">
        <title>Genome sequence of Clostridium oryzae DSM 28571.</title>
        <authorList>
            <person name="Poehlein A."/>
            <person name="Daniel R."/>
        </authorList>
    </citation>
    <scope>NUCLEOTIDE SEQUENCE [LARGE SCALE GENOMIC DNA]</scope>
    <source>
        <strain evidence="2 3">DSM 28571</strain>
    </source>
</reference>
<dbReference type="InterPro" id="IPR013421">
    <property type="entry name" value="CRISPR-assoc_prot_Cas5_HALMA"/>
</dbReference>
<accession>A0A1V4IQI2</accession>
<comment type="caution">
    <text evidence="2">The sequence shown here is derived from an EMBL/GenBank/DDBJ whole genome shotgun (WGS) entry which is preliminary data.</text>
</comment>
<evidence type="ECO:0000256" key="1">
    <source>
        <dbReference type="ARBA" id="ARBA00023118"/>
    </source>
</evidence>
<dbReference type="AlphaFoldDB" id="A0A1V4IQI2"/>
<keyword evidence="3" id="KW-1185">Reference proteome</keyword>
<dbReference type="Proteomes" id="UP000190080">
    <property type="component" value="Unassembled WGS sequence"/>
</dbReference>
<dbReference type="EMBL" id="MZGV01000017">
    <property type="protein sequence ID" value="OPJ62163.1"/>
    <property type="molecule type" value="Genomic_DNA"/>
</dbReference>
<organism evidence="2 3">
    <name type="scientific">Clostridium oryzae</name>
    <dbReference type="NCBI Taxonomy" id="1450648"/>
    <lineage>
        <taxon>Bacteria</taxon>
        <taxon>Bacillati</taxon>
        <taxon>Bacillota</taxon>
        <taxon>Clostridia</taxon>
        <taxon>Eubacteriales</taxon>
        <taxon>Clostridiaceae</taxon>
        <taxon>Clostridium</taxon>
    </lineage>
</organism>
<dbReference type="NCBIfam" id="TIGR02592">
    <property type="entry name" value="cas_Cas5h"/>
    <property type="match status" value="1"/>
</dbReference>